<keyword evidence="1" id="KW-0472">Membrane</keyword>
<feature type="transmembrane region" description="Helical" evidence="1">
    <location>
        <begin position="172"/>
        <end position="195"/>
    </location>
</feature>
<comment type="caution">
    <text evidence="2">The sequence shown here is derived from an EMBL/GenBank/DDBJ whole genome shotgun (WGS) entry which is preliminary data.</text>
</comment>
<name>A0A1V8YHS0_9ENTE</name>
<gene>
    <name evidence="2" type="ORF">BH747_10010</name>
</gene>
<dbReference type="RefSeq" id="WP_081184306.1">
    <property type="nucleotide sequence ID" value="NZ_MJEA01000010.1"/>
</dbReference>
<keyword evidence="1" id="KW-0812">Transmembrane</keyword>
<feature type="transmembrane region" description="Helical" evidence="1">
    <location>
        <begin position="207"/>
        <end position="226"/>
    </location>
</feature>
<dbReference type="Proteomes" id="UP000192477">
    <property type="component" value="Unassembled WGS sequence"/>
</dbReference>
<evidence type="ECO:0000256" key="1">
    <source>
        <dbReference type="SAM" id="Phobius"/>
    </source>
</evidence>
<protein>
    <submittedName>
        <fullName evidence="2">Uncharacterized protein</fullName>
    </submittedName>
</protein>
<feature type="transmembrane region" description="Helical" evidence="1">
    <location>
        <begin position="251"/>
        <end position="272"/>
    </location>
</feature>
<feature type="transmembrane region" description="Helical" evidence="1">
    <location>
        <begin position="12"/>
        <end position="32"/>
    </location>
</feature>
<reference evidence="2 3" key="1">
    <citation type="journal article" date="2017" name="BMC Microbiol.">
        <title>Comparative genomics of Enterococcus spp. isolated from bovine feces.</title>
        <authorList>
            <person name="Beukers A.G."/>
            <person name="Zaheer R."/>
            <person name="Goji N."/>
            <person name="Amoako K.K."/>
            <person name="Chaves A.V."/>
            <person name="Ward M.P."/>
            <person name="McAllister T.A."/>
        </authorList>
    </citation>
    <scope>NUCLEOTIDE SEQUENCE [LARGE SCALE GENOMIC DNA]</scope>
    <source>
        <strain evidence="2 3">F1129D 143</strain>
    </source>
</reference>
<evidence type="ECO:0000313" key="3">
    <source>
        <dbReference type="Proteomes" id="UP000192477"/>
    </source>
</evidence>
<proteinExistence type="predicted"/>
<evidence type="ECO:0000313" key="2">
    <source>
        <dbReference type="EMBL" id="OQO69594.1"/>
    </source>
</evidence>
<dbReference type="OrthoDB" id="2195200at2"/>
<sequence length="291" mass="33728">MEKEKKDFKLRKLIATLMCIIALFMIIASVIVKQTFYDQNFLLNQIEKTKYSELVVKETSKNFSEENKVESEFAEVIATSISPSFISKSLKTFVQHTYNENDEDEQSDFEDVEQEITRAIDGYAKKHQLTIGKEEENKIESMKFEFIYQLQKNIGDQYFVIFIENILSAKAIILPTLYIGIILFVVFSFYLIFLIRKPNYLLLRYSAIVLGVSGSMCLLLAGLLYMRDFLKNIAFRSQAILHLMTSYTESILLYFMFVGTILVIIAGGIGLISEVIRRKRNEQTIVKKERL</sequence>
<keyword evidence="1" id="KW-1133">Transmembrane helix</keyword>
<dbReference type="EMBL" id="MJEA01000010">
    <property type="protein sequence ID" value="OQO69594.1"/>
    <property type="molecule type" value="Genomic_DNA"/>
</dbReference>
<accession>A0A1V8YHS0</accession>
<dbReference type="AlphaFoldDB" id="A0A1V8YHS0"/>
<organism evidence="2 3">
    <name type="scientific">Enterococcus villorum</name>
    <dbReference type="NCBI Taxonomy" id="112904"/>
    <lineage>
        <taxon>Bacteria</taxon>
        <taxon>Bacillati</taxon>
        <taxon>Bacillota</taxon>
        <taxon>Bacilli</taxon>
        <taxon>Lactobacillales</taxon>
        <taxon>Enterococcaceae</taxon>
        <taxon>Enterococcus</taxon>
    </lineage>
</organism>